<evidence type="ECO:0000259" key="2">
    <source>
        <dbReference type="Pfam" id="PF13460"/>
    </source>
</evidence>
<dbReference type="AlphaFoldDB" id="A0A161J2G9"/>
<evidence type="ECO:0000313" key="4">
    <source>
        <dbReference type="Proteomes" id="UP000077255"/>
    </source>
</evidence>
<dbReference type="EMBL" id="CP014841">
    <property type="protein sequence ID" value="AND70479.1"/>
    <property type="molecule type" value="Genomic_DNA"/>
</dbReference>
<dbReference type="PANTHER" id="PTHR48079:SF6">
    <property type="entry name" value="NAD(P)-BINDING DOMAIN-CONTAINING PROTEIN-RELATED"/>
    <property type="match status" value="1"/>
</dbReference>
<reference evidence="3 4" key="1">
    <citation type="submission" date="2016-02" db="EMBL/GenBank/DDBJ databases">
        <title>Complete genome sequencing and analysis of ATSB10, Dyella thiooxydans isolated from rhizosphere soil of sunflower (Helianthus annuus L.).</title>
        <authorList>
            <person name="Lee Y."/>
            <person name="Hwangbo K."/>
            <person name="Chung H."/>
            <person name="Yoo J."/>
            <person name="Kim K.Y."/>
            <person name="Sa T.M."/>
            <person name="Um Y."/>
            <person name="Madhaiyan M."/>
        </authorList>
    </citation>
    <scope>NUCLEOTIDE SEQUENCE [LARGE SCALE GENOMIC DNA]</scope>
    <source>
        <strain evidence="3 4">ATSB10</strain>
    </source>
</reference>
<dbReference type="SUPFAM" id="SSF51735">
    <property type="entry name" value="NAD(P)-binding Rossmann-fold domains"/>
    <property type="match status" value="1"/>
</dbReference>
<dbReference type="GO" id="GO:0005737">
    <property type="term" value="C:cytoplasm"/>
    <property type="evidence" value="ECO:0007669"/>
    <property type="project" value="TreeGrafter"/>
</dbReference>
<name>A0A161J2G9_9GAMM</name>
<dbReference type="OrthoDB" id="9787292at2"/>
<dbReference type="Proteomes" id="UP000077255">
    <property type="component" value="Chromosome"/>
</dbReference>
<dbReference type="InterPro" id="IPR036291">
    <property type="entry name" value="NAD(P)-bd_dom_sf"/>
</dbReference>
<feature type="domain" description="NAD(P)-binding" evidence="2">
    <location>
        <begin position="7"/>
        <end position="97"/>
    </location>
</feature>
<evidence type="ECO:0000313" key="3">
    <source>
        <dbReference type="EMBL" id="AND70479.1"/>
    </source>
</evidence>
<proteinExistence type="predicted"/>
<dbReference type="CDD" id="cd05262">
    <property type="entry name" value="SDR_a7"/>
    <property type="match status" value="1"/>
</dbReference>
<feature type="region of interest" description="Disordered" evidence="1">
    <location>
        <begin position="109"/>
        <end position="139"/>
    </location>
</feature>
<sequence>MHLFVTGATGWVGSAVVEDLLAAGHEVTGLARSADKAAPLSAAGAKIVQATLDDLDTLRSIASKADAVIHTAFNHDFSKFIESAEQDRRAIQALGVALEGSNRPLLVTSGLSGLPRGATEADLPNPASPRKSEEAARAAASRGVRAATVRLAPSVHGLGDYGFVPLLIRLAQQKGVSAYLGEGNNCWAGVYRRDAARVYRLALEQGVTETVYHAIADEAVPFKAIAEVIGSRLGVPVESRDREHFGWFANMAGADMSASSLRTRELLGWKPQGPNLLADLDQLGYYAGGPVALDP</sequence>
<gene>
    <name evidence="3" type="ORF">ATSB10_30250</name>
</gene>
<dbReference type="PANTHER" id="PTHR48079">
    <property type="entry name" value="PROTEIN YEEZ"/>
    <property type="match status" value="1"/>
</dbReference>
<protein>
    <submittedName>
        <fullName evidence="3">3-beta hydroxysteroid dehydrogenase</fullName>
    </submittedName>
</protein>
<dbReference type="Gene3D" id="3.40.50.720">
    <property type="entry name" value="NAD(P)-binding Rossmann-like Domain"/>
    <property type="match status" value="1"/>
</dbReference>
<keyword evidence="4" id="KW-1185">Reference proteome</keyword>
<dbReference type="GO" id="GO:0004029">
    <property type="term" value="F:aldehyde dehydrogenase (NAD+) activity"/>
    <property type="evidence" value="ECO:0007669"/>
    <property type="project" value="TreeGrafter"/>
</dbReference>
<organism evidence="3 4">
    <name type="scientific">Dyella thiooxydans</name>
    <dbReference type="NCBI Taxonomy" id="445710"/>
    <lineage>
        <taxon>Bacteria</taxon>
        <taxon>Pseudomonadati</taxon>
        <taxon>Pseudomonadota</taxon>
        <taxon>Gammaproteobacteria</taxon>
        <taxon>Lysobacterales</taxon>
        <taxon>Rhodanobacteraceae</taxon>
        <taxon>Dyella</taxon>
    </lineage>
</organism>
<accession>A0A161J2G9</accession>
<dbReference type="InterPro" id="IPR051783">
    <property type="entry name" value="NAD(P)-dependent_oxidoreduct"/>
</dbReference>
<dbReference type="PATRIC" id="fig|445710.3.peg.3022"/>
<dbReference type="STRING" id="445710.ATSB10_30250"/>
<evidence type="ECO:0000256" key="1">
    <source>
        <dbReference type="SAM" id="MobiDB-lite"/>
    </source>
</evidence>
<dbReference type="Pfam" id="PF13460">
    <property type="entry name" value="NAD_binding_10"/>
    <property type="match status" value="1"/>
</dbReference>
<dbReference type="KEGG" id="dtx:ATSB10_30250"/>
<dbReference type="InterPro" id="IPR016040">
    <property type="entry name" value="NAD(P)-bd_dom"/>
</dbReference>